<name>A0A1H3JGU7_9GAMM</name>
<dbReference type="RefSeq" id="WP_092689794.1">
    <property type="nucleotide sequence ID" value="NZ_FNPK01000009.1"/>
</dbReference>
<sequence>MNKLPINGRIILVDDKIDQVQPLMNYFSKNKIPFTYFDGKFENFPEEGFDDIRILFLDINLFDDTVPSHQDFRALQPVVDKLISRVSHPYLLVLWTRDPDVFNNFKMEFFQNSPLKEKSPIDILTLEKSKFFSYSGEVLDGDINDLEQELCSKLDNYPELQCILHWESMVHKVTNEIASIFFPKFGEYETWSEETKKMFTQFSKASLGKYFSDADASTRINSAFEVIHQVFMDELETQFYKAEKKLELENLDQTTAPNFKINTKLLIQNHDHLSNDYPGSLISLDNNDASAFFSSIIDQDQLKNAVCKNYNFSLKEGDDRFNELSPSQQSKKCSAYKKDEITGYLQKVQLRIDPLCDYVQQKIQHSKCVDGILIPEIAYNLIDKRSEAIYISPIFEYQENNVALVVDFRTFQTKVVVKESTKLTGGTVNEQIQSMEAVGEILDEDKAIFRLRSALLADIQSKFARHANRQGLLYL</sequence>
<proteinExistence type="predicted"/>
<dbReference type="AlphaFoldDB" id="A0A1H3JGU7"/>
<dbReference type="EMBL" id="FNPK01000009">
    <property type="protein sequence ID" value="SDY38809.1"/>
    <property type="molecule type" value="Genomic_DNA"/>
</dbReference>
<dbReference type="STRING" id="595670.SAMN05421643_10944"/>
<accession>A0A1H3JGU7</accession>
<evidence type="ECO:0000313" key="1">
    <source>
        <dbReference type="EMBL" id="SDY38809.1"/>
    </source>
</evidence>
<organism evidence="1 2">
    <name type="scientific">Acinetobacter kyonggiensis</name>
    <dbReference type="NCBI Taxonomy" id="595670"/>
    <lineage>
        <taxon>Bacteria</taxon>
        <taxon>Pseudomonadati</taxon>
        <taxon>Pseudomonadota</taxon>
        <taxon>Gammaproteobacteria</taxon>
        <taxon>Moraxellales</taxon>
        <taxon>Moraxellaceae</taxon>
        <taxon>Acinetobacter</taxon>
    </lineage>
</organism>
<gene>
    <name evidence="1" type="ORF">SAMN05421643_10944</name>
</gene>
<keyword evidence="2" id="KW-1185">Reference proteome</keyword>
<dbReference type="Proteomes" id="UP000199035">
    <property type="component" value="Unassembled WGS sequence"/>
</dbReference>
<reference evidence="2" key="1">
    <citation type="submission" date="2016-10" db="EMBL/GenBank/DDBJ databases">
        <authorList>
            <person name="Varghese N."/>
            <person name="Submissions S."/>
        </authorList>
    </citation>
    <scope>NUCLEOTIDE SEQUENCE [LARGE SCALE GENOMIC DNA]</scope>
    <source>
        <strain evidence="2">ANC 5109</strain>
    </source>
</reference>
<evidence type="ECO:0000313" key="2">
    <source>
        <dbReference type="Proteomes" id="UP000199035"/>
    </source>
</evidence>
<protein>
    <submittedName>
        <fullName evidence="1">Uncharacterized protein</fullName>
    </submittedName>
</protein>